<dbReference type="Pfam" id="PF00805">
    <property type="entry name" value="Pentapeptide"/>
    <property type="match status" value="1"/>
</dbReference>
<evidence type="ECO:0000313" key="2">
    <source>
        <dbReference type="Proteomes" id="UP001169242"/>
    </source>
</evidence>
<protein>
    <submittedName>
        <fullName evidence="1">Pentapeptide repeat-containing protein</fullName>
    </submittedName>
</protein>
<comment type="caution">
    <text evidence="1">The sequence shown here is derived from an EMBL/GenBank/DDBJ whole genome shotgun (WGS) entry which is preliminary data.</text>
</comment>
<evidence type="ECO:0000313" key="1">
    <source>
        <dbReference type="EMBL" id="MDA3733837.1"/>
    </source>
</evidence>
<dbReference type="AlphaFoldDB" id="A0AA42DRS7"/>
<dbReference type="SUPFAM" id="SSF141571">
    <property type="entry name" value="Pentapeptide repeat-like"/>
    <property type="match status" value="1"/>
</dbReference>
<dbReference type="RefSeq" id="WP_271013534.1">
    <property type="nucleotide sequence ID" value="NZ_JAQIFT010000068.1"/>
</dbReference>
<gene>
    <name evidence="1" type="ORF">PBV87_20395</name>
</gene>
<dbReference type="EMBL" id="JAQIFT010000068">
    <property type="protein sequence ID" value="MDA3733837.1"/>
    <property type="molecule type" value="Genomic_DNA"/>
</dbReference>
<dbReference type="InterPro" id="IPR001646">
    <property type="entry name" value="5peptide_repeat"/>
</dbReference>
<proteinExistence type="predicted"/>
<accession>A0AA42DRS7</accession>
<sequence>MPIQDKQNDYLNLLNDLKIDCTNCSGLCCVALYCSKVDGFPENKEAGIPCQHLQSNFQCDMHQDLSRKNMKGCMTYECFGAGQKVTQMYGLDHTWQTHPQQRQHIFETFLVVFQLHQMLWYLIQASTLDACAKFKQEIARLIEEATTLTTKKPYTLLSYDIDHYRNQVNKILKCIIEQISKSSNNQNKMYLGKSFKGKNLDHQDFSMSLLIAANLENCSLRGTNFLSADLRDANFKNTDLRESLFLTQMQINSAKGNHNTLLPSYLTQPCTWL</sequence>
<keyword evidence="2" id="KW-1185">Reference proteome</keyword>
<reference evidence="1" key="1">
    <citation type="journal article" date="2023" name="Int. J. Syst. Evol. Microbiol.">
        <title>&lt;i&gt;Holtiella tumoricola&lt;/i&gt; gen. nov. sp. nov., isolated from a human clinical sample.</title>
        <authorList>
            <person name="Allen-Vercoe E."/>
            <person name="Daigneault M.C."/>
            <person name="Vancuren S.J."/>
            <person name="Cochrane K."/>
            <person name="O'Neal L.L."/>
            <person name="Sankaranarayanan K."/>
            <person name="Lawson P.A."/>
        </authorList>
    </citation>
    <scope>NUCLEOTIDE SEQUENCE</scope>
    <source>
        <strain evidence="1">CC70A</strain>
    </source>
</reference>
<dbReference type="Proteomes" id="UP001169242">
    <property type="component" value="Unassembled WGS sequence"/>
</dbReference>
<name>A0AA42DRS7_9FIRM</name>
<organism evidence="1 2">
    <name type="scientific">Holtiella tumoricola</name>
    <dbReference type="NCBI Taxonomy" id="3018743"/>
    <lineage>
        <taxon>Bacteria</taxon>
        <taxon>Bacillati</taxon>
        <taxon>Bacillota</taxon>
        <taxon>Clostridia</taxon>
        <taxon>Lachnospirales</taxon>
        <taxon>Cellulosilyticaceae</taxon>
        <taxon>Holtiella</taxon>
    </lineage>
</organism>
<dbReference type="Gene3D" id="2.160.20.80">
    <property type="entry name" value="E3 ubiquitin-protein ligase SopA"/>
    <property type="match status" value="1"/>
</dbReference>